<dbReference type="PROSITE" id="PS50089">
    <property type="entry name" value="ZF_RING_2"/>
    <property type="match status" value="1"/>
</dbReference>
<keyword evidence="8" id="KW-1185">Reference proteome</keyword>
<evidence type="ECO:0000259" key="5">
    <source>
        <dbReference type="PROSITE" id="PS50089"/>
    </source>
</evidence>
<keyword evidence="1" id="KW-0479">Metal-binding</keyword>
<dbReference type="EMBL" id="JAADJZ010000017">
    <property type="protein sequence ID" value="KAF2869066.1"/>
    <property type="molecule type" value="Genomic_DNA"/>
</dbReference>
<evidence type="ECO:0000256" key="2">
    <source>
        <dbReference type="ARBA" id="ARBA00022771"/>
    </source>
</evidence>
<dbReference type="InterPro" id="IPR017907">
    <property type="entry name" value="Znf_RING_CS"/>
</dbReference>
<evidence type="ECO:0000313" key="7">
    <source>
        <dbReference type="EMBL" id="KAF2869066.1"/>
    </source>
</evidence>
<gene>
    <name evidence="7" type="ORF">BDV95DRAFT_620949</name>
</gene>
<organism evidence="7 8">
    <name type="scientific">Massariosphaeria phaeospora</name>
    <dbReference type="NCBI Taxonomy" id="100035"/>
    <lineage>
        <taxon>Eukaryota</taxon>
        <taxon>Fungi</taxon>
        <taxon>Dikarya</taxon>
        <taxon>Ascomycota</taxon>
        <taxon>Pezizomycotina</taxon>
        <taxon>Dothideomycetes</taxon>
        <taxon>Pleosporomycetidae</taxon>
        <taxon>Pleosporales</taxon>
        <taxon>Pleosporales incertae sedis</taxon>
        <taxon>Massariosphaeria</taxon>
    </lineage>
</organism>
<dbReference type="Proteomes" id="UP000481861">
    <property type="component" value="Unassembled WGS sequence"/>
</dbReference>
<dbReference type="AlphaFoldDB" id="A0A7C8I4B6"/>
<reference evidence="7 8" key="1">
    <citation type="submission" date="2020-01" db="EMBL/GenBank/DDBJ databases">
        <authorList>
            <consortium name="DOE Joint Genome Institute"/>
            <person name="Haridas S."/>
            <person name="Albert R."/>
            <person name="Binder M."/>
            <person name="Bloem J."/>
            <person name="Labutti K."/>
            <person name="Salamov A."/>
            <person name="Andreopoulos B."/>
            <person name="Baker S.E."/>
            <person name="Barry K."/>
            <person name="Bills G."/>
            <person name="Bluhm B.H."/>
            <person name="Cannon C."/>
            <person name="Castanera R."/>
            <person name="Culley D.E."/>
            <person name="Daum C."/>
            <person name="Ezra D."/>
            <person name="Gonzalez J.B."/>
            <person name="Henrissat B."/>
            <person name="Kuo A."/>
            <person name="Liang C."/>
            <person name="Lipzen A."/>
            <person name="Lutzoni F."/>
            <person name="Magnuson J."/>
            <person name="Mondo S."/>
            <person name="Nolan M."/>
            <person name="Ohm R."/>
            <person name="Pangilinan J."/>
            <person name="Park H.-J.H."/>
            <person name="Ramirez L."/>
            <person name="Alfaro M."/>
            <person name="Sun H."/>
            <person name="Tritt A."/>
            <person name="Yoshinaga Y."/>
            <person name="Zwiers L.-H.L."/>
            <person name="Turgeon B.G."/>
            <person name="Goodwin S.B."/>
            <person name="Spatafora J.W."/>
            <person name="Crous P.W."/>
            <person name="Grigoriev I.V."/>
        </authorList>
    </citation>
    <scope>NUCLEOTIDE SEQUENCE [LARGE SCALE GENOMIC DNA]</scope>
    <source>
        <strain evidence="7 8">CBS 611.86</strain>
    </source>
</reference>
<dbReference type="InterPro" id="IPR004331">
    <property type="entry name" value="SPX_dom"/>
</dbReference>
<name>A0A7C8I4B6_9PLEO</name>
<sequence length="473" mass="53969">MKFGHAFAQSLSHEGYPQEWVDSAIGYSQLKKCINRLTQELADVGLSPTALSQLLKHVEDFNAAAEQHHDPDPDPDPDRPFQYILARDGSGSSPKEHTRFQPKLLFYVNELTGELHSAKIDEDTKRKLQMLAVDTGLAHLRVFEESDAESKVITSSDTANPANPITPFTPGARRKGYRMVEVPLSSDTEFFTKLATELSGLEALQEREEKRMRSQIELLGKQMTPLTDPDRRANRKIIAVWRHIFQIYLEEGIFFGTTEQDHTAHDAEKARERFQDFCNKIATTGLVDQFKKRDNLAALTAFMNINREILQGLRFGEINHTAMQKILKKFDKQTALGVKTTFPKAIAYPSFSSCLARAVCAEVNTRIVARVPQLDDYSCPMCMEVNWRPVKLRCEHVFCIRCLIIMQTNKQHRCPLCRDLTVVDACSDNLDLELAKFLKRWFPDEVKAKQKYNERMAGVDQYGEVYVEQCAVM</sequence>
<proteinExistence type="predicted"/>
<dbReference type="PANTHER" id="PTHR23327">
    <property type="entry name" value="RING FINGER PROTEIN 127"/>
    <property type="match status" value="1"/>
</dbReference>
<feature type="domain" description="SPX" evidence="6">
    <location>
        <begin position="1"/>
        <end position="344"/>
    </location>
</feature>
<dbReference type="InterPro" id="IPR013083">
    <property type="entry name" value="Znf_RING/FYVE/PHD"/>
</dbReference>
<evidence type="ECO:0000259" key="6">
    <source>
        <dbReference type="PROSITE" id="PS51382"/>
    </source>
</evidence>
<protein>
    <submittedName>
        <fullName evidence="7">RING-14 protein-like protein</fullName>
    </submittedName>
</protein>
<dbReference type="Pfam" id="PF03105">
    <property type="entry name" value="SPX"/>
    <property type="match status" value="1"/>
</dbReference>
<feature type="domain" description="RING-type" evidence="5">
    <location>
        <begin position="379"/>
        <end position="418"/>
    </location>
</feature>
<keyword evidence="2 4" id="KW-0863">Zinc-finger</keyword>
<dbReference type="PANTHER" id="PTHR23327:SF51">
    <property type="entry name" value="TRANSCRIPTIONAL REGULATOR OF YEAST FORM ADHERENCE 3"/>
    <property type="match status" value="1"/>
</dbReference>
<dbReference type="SUPFAM" id="SSF57850">
    <property type="entry name" value="RING/U-box"/>
    <property type="match status" value="1"/>
</dbReference>
<dbReference type="InterPro" id="IPR018957">
    <property type="entry name" value="Znf_C3HC4_RING-type"/>
</dbReference>
<evidence type="ECO:0000256" key="4">
    <source>
        <dbReference type="PROSITE-ProRule" id="PRU00175"/>
    </source>
</evidence>
<evidence type="ECO:0000313" key="8">
    <source>
        <dbReference type="Proteomes" id="UP000481861"/>
    </source>
</evidence>
<dbReference type="PROSITE" id="PS00518">
    <property type="entry name" value="ZF_RING_1"/>
    <property type="match status" value="1"/>
</dbReference>
<dbReference type="SMART" id="SM00184">
    <property type="entry name" value="RING"/>
    <property type="match status" value="1"/>
</dbReference>
<dbReference type="OrthoDB" id="5588846at2759"/>
<evidence type="ECO:0000256" key="3">
    <source>
        <dbReference type="ARBA" id="ARBA00022833"/>
    </source>
</evidence>
<accession>A0A7C8I4B6</accession>
<dbReference type="Pfam" id="PF00097">
    <property type="entry name" value="zf-C3HC4"/>
    <property type="match status" value="1"/>
</dbReference>
<dbReference type="Gene3D" id="3.30.40.10">
    <property type="entry name" value="Zinc/RING finger domain, C3HC4 (zinc finger)"/>
    <property type="match status" value="1"/>
</dbReference>
<comment type="caution">
    <text evidence="7">The sequence shown here is derived from an EMBL/GenBank/DDBJ whole genome shotgun (WGS) entry which is preliminary data.</text>
</comment>
<dbReference type="InterPro" id="IPR001841">
    <property type="entry name" value="Znf_RING"/>
</dbReference>
<evidence type="ECO:0000256" key="1">
    <source>
        <dbReference type="ARBA" id="ARBA00022723"/>
    </source>
</evidence>
<dbReference type="GO" id="GO:0008270">
    <property type="term" value="F:zinc ion binding"/>
    <property type="evidence" value="ECO:0007669"/>
    <property type="project" value="UniProtKB-KW"/>
</dbReference>
<dbReference type="PROSITE" id="PS51382">
    <property type="entry name" value="SPX"/>
    <property type="match status" value="1"/>
</dbReference>
<keyword evidence="3" id="KW-0862">Zinc</keyword>